<reference evidence="1" key="1">
    <citation type="journal article" date="2018" name="Int. J. Syst. Evol. Microbiol.">
        <title>Neptunicella marina gen. nov., sp. nov., isolated from surface seawater.</title>
        <authorList>
            <person name="Liu X."/>
            <person name="Lai Q."/>
            <person name="Du Y."/>
            <person name="Zhang X."/>
            <person name="Liu Z."/>
            <person name="Sun F."/>
            <person name="Shao Z."/>
        </authorList>
    </citation>
    <scope>NUCLEOTIDE SEQUENCE</scope>
    <source>
        <strain evidence="1">S27-2</strain>
    </source>
</reference>
<keyword evidence="2" id="KW-1185">Reference proteome</keyword>
<dbReference type="AlphaFoldDB" id="A0A8J6LZ06"/>
<sequence>MTADEIQRVLALNAQQRAEYHHKMVKESQQLWTLADDDGAVLLVEDDLDYVPVWPAEEFVQEWINGDWANCKAHKISLSDWQNKWLPGLADDELDIIVFPLPHDGGITEIPQA</sequence>
<evidence type="ECO:0000313" key="1">
    <source>
        <dbReference type="EMBL" id="MBC3765740.1"/>
    </source>
</evidence>
<protein>
    <submittedName>
        <fullName evidence="1">DUF2750 domain-containing protein</fullName>
    </submittedName>
</protein>
<dbReference type="RefSeq" id="WP_186506215.1">
    <property type="nucleotide sequence ID" value="NZ_JACNEP010000005.1"/>
</dbReference>
<organism evidence="1 2">
    <name type="scientific">Neptunicella marina</name>
    <dbReference type="NCBI Taxonomy" id="2125989"/>
    <lineage>
        <taxon>Bacteria</taxon>
        <taxon>Pseudomonadati</taxon>
        <taxon>Pseudomonadota</taxon>
        <taxon>Gammaproteobacteria</taxon>
        <taxon>Alteromonadales</taxon>
        <taxon>Alteromonadaceae</taxon>
        <taxon>Neptunicella</taxon>
    </lineage>
</organism>
<dbReference type="EMBL" id="JACNEP010000005">
    <property type="protein sequence ID" value="MBC3765740.1"/>
    <property type="molecule type" value="Genomic_DNA"/>
</dbReference>
<name>A0A8J6LZ06_9ALTE</name>
<proteinExistence type="predicted"/>
<reference evidence="1" key="2">
    <citation type="submission" date="2020-08" db="EMBL/GenBank/DDBJ databases">
        <authorList>
            <person name="Lai Q."/>
        </authorList>
    </citation>
    <scope>NUCLEOTIDE SEQUENCE</scope>
    <source>
        <strain evidence="1">S27-2</strain>
    </source>
</reference>
<evidence type="ECO:0000313" key="2">
    <source>
        <dbReference type="Proteomes" id="UP000601768"/>
    </source>
</evidence>
<gene>
    <name evidence="1" type="ORF">H8B19_07620</name>
</gene>
<dbReference type="Proteomes" id="UP000601768">
    <property type="component" value="Unassembled WGS sequence"/>
</dbReference>
<dbReference type="InterPro" id="IPR021284">
    <property type="entry name" value="DUF2750"/>
</dbReference>
<accession>A0A8J6LZ06</accession>
<dbReference type="Pfam" id="PF11042">
    <property type="entry name" value="DUF2750"/>
    <property type="match status" value="1"/>
</dbReference>
<comment type="caution">
    <text evidence="1">The sequence shown here is derived from an EMBL/GenBank/DDBJ whole genome shotgun (WGS) entry which is preliminary data.</text>
</comment>